<keyword evidence="3" id="KW-1185">Reference proteome</keyword>
<name>A0A6A6DLC9_9PEZI</name>
<dbReference type="OrthoDB" id="6365676at2759"/>
<proteinExistence type="predicted"/>
<protein>
    <submittedName>
        <fullName evidence="2">Uncharacterized protein</fullName>
    </submittedName>
</protein>
<feature type="chain" id="PRO_5025597315" evidence="1">
    <location>
        <begin position="23"/>
        <end position="216"/>
    </location>
</feature>
<evidence type="ECO:0000256" key="1">
    <source>
        <dbReference type="SAM" id="SignalP"/>
    </source>
</evidence>
<keyword evidence="1" id="KW-0732">Signal</keyword>
<evidence type="ECO:0000313" key="2">
    <source>
        <dbReference type="EMBL" id="KAF2178406.1"/>
    </source>
</evidence>
<organism evidence="2 3">
    <name type="scientific">Zopfia rhizophila CBS 207.26</name>
    <dbReference type="NCBI Taxonomy" id="1314779"/>
    <lineage>
        <taxon>Eukaryota</taxon>
        <taxon>Fungi</taxon>
        <taxon>Dikarya</taxon>
        <taxon>Ascomycota</taxon>
        <taxon>Pezizomycotina</taxon>
        <taxon>Dothideomycetes</taxon>
        <taxon>Dothideomycetes incertae sedis</taxon>
        <taxon>Zopfiaceae</taxon>
        <taxon>Zopfia</taxon>
    </lineage>
</organism>
<dbReference type="EMBL" id="ML994675">
    <property type="protein sequence ID" value="KAF2178406.1"/>
    <property type="molecule type" value="Genomic_DNA"/>
</dbReference>
<gene>
    <name evidence="2" type="ORF">K469DRAFT_718217</name>
</gene>
<reference evidence="2" key="1">
    <citation type="journal article" date="2020" name="Stud. Mycol.">
        <title>101 Dothideomycetes genomes: a test case for predicting lifestyles and emergence of pathogens.</title>
        <authorList>
            <person name="Haridas S."/>
            <person name="Albert R."/>
            <person name="Binder M."/>
            <person name="Bloem J."/>
            <person name="Labutti K."/>
            <person name="Salamov A."/>
            <person name="Andreopoulos B."/>
            <person name="Baker S."/>
            <person name="Barry K."/>
            <person name="Bills G."/>
            <person name="Bluhm B."/>
            <person name="Cannon C."/>
            <person name="Castanera R."/>
            <person name="Culley D."/>
            <person name="Daum C."/>
            <person name="Ezra D."/>
            <person name="Gonzalez J."/>
            <person name="Henrissat B."/>
            <person name="Kuo A."/>
            <person name="Liang C."/>
            <person name="Lipzen A."/>
            <person name="Lutzoni F."/>
            <person name="Magnuson J."/>
            <person name="Mondo S."/>
            <person name="Nolan M."/>
            <person name="Ohm R."/>
            <person name="Pangilinan J."/>
            <person name="Park H.-J."/>
            <person name="Ramirez L."/>
            <person name="Alfaro M."/>
            <person name="Sun H."/>
            <person name="Tritt A."/>
            <person name="Yoshinaga Y."/>
            <person name="Zwiers L.-H."/>
            <person name="Turgeon B."/>
            <person name="Goodwin S."/>
            <person name="Spatafora J."/>
            <person name="Crous P."/>
            <person name="Grigoriev I."/>
        </authorList>
    </citation>
    <scope>NUCLEOTIDE SEQUENCE</scope>
    <source>
        <strain evidence="2">CBS 207.26</strain>
    </source>
</reference>
<accession>A0A6A6DLC9</accession>
<dbReference type="AlphaFoldDB" id="A0A6A6DLC9"/>
<dbReference type="Proteomes" id="UP000800200">
    <property type="component" value="Unassembled WGS sequence"/>
</dbReference>
<feature type="signal peptide" evidence="1">
    <location>
        <begin position="1"/>
        <end position="22"/>
    </location>
</feature>
<sequence>MDLMPMHLLLELVLNIITCSLPKYPNVLLHPSHPITQTLLSFTWYAEKHAVSQIATSCHTAYIYRLNHVFARFSFKFQTGQNSAKSPISSSPFNHTINDQPTATWVRELFNYTSPSLTRFIIDIPLRSLYPENDHPNVRRMLREGFLRLESLEEFVSVRDELYLDTMHHGGEPEVWRSWPTLRRLALYKVDAEMGFWNNVGCMPRLDTLVLAWADS</sequence>
<evidence type="ECO:0000313" key="3">
    <source>
        <dbReference type="Proteomes" id="UP000800200"/>
    </source>
</evidence>